<dbReference type="EMBL" id="JASBWR010000017">
    <property type="protein sequence ID" value="KAJ9109672.1"/>
    <property type="molecule type" value="Genomic_DNA"/>
</dbReference>
<proteinExistence type="predicted"/>
<evidence type="ECO:0000313" key="2">
    <source>
        <dbReference type="Proteomes" id="UP001241377"/>
    </source>
</evidence>
<reference evidence="1" key="1">
    <citation type="submission" date="2023-04" db="EMBL/GenBank/DDBJ databases">
        <title>Draft Genome sequencing of Naganishia species isolated from polar environments using Oxford Nanopore Technology.</title>
        <authorList>
            <person name="Leo P."/>
            <person name="Venkateswaran K."/>
        </authorList>
    </citation>
    <scope>NUCLEOTIDE SEQUENCE</scope>
    <source>
        <strain evidence="1">MNA-CCFEE 5261</strain>
    </source>
</reference>
<evidence type="ECO:0000313" key="1">
    <source>
        <dbReference type="EMBL" id="KAJ9109672.1"/>
    </source>
</evidence>
<accession>A0ACC2WDD7</accession>
<name>A0ACC2WDD7_9TREE</name>
<protein>
    <submittedName>
        <fullName evidence="1">Uncharacterized protein</fullName>
    </submittedName>
</protein>
<comment type="caution">
    <text evidence="1">The sequence shown here is derived from an EMBL/GenBank/DDBJ whole genome shotgun (WGS) entry which is preliminary data.</text>
</comment>
<keyword evidence="2" id="KW-1185">Reference proteome</keyword>
<sequence>MSSNSTKYTFRSKQKPANQNKEALAVNVDAKNNHINSNVSEEALQRRKLRFQAQPQTKDYGFVSRGETRLKESESERRKYFDTIVLSFFKLCDEATRIEVRERIDVDSIHSSDGDMTMDGVLTSLRKLREAILGTKPSSFSKKVLLFSVRVAVPLGHYQTYVPSITQLLAPGVDLRPDERQELVVLLLLHWSHFSNENSRALLLLIRGCPEDTRTRLLLQSWIGNDYHRWLNLYKVEEDNLRARIMKFGLPKVLQHMVNAVNVSYFNLPLSFLQDYLPQDILLQDLEVYGARWLVEGDNVVIRARKVAKAA</sequence>
<gene>
    <name evidence="1" type="ORF">QFC19_002113</name>
</gene>
<dbReference type="Proteomes" id="UP001241377">
    <property type="component" value="Unassembled WGS sequence"/>
</dbReference>
<organism evidence="1 2">
    <name type="scientific">Naganishia cerealis</name>
    <dbReference type="NCBI Taxonomy" id="610337"/>
    <lineage>
        <taxon>Eukaryota</taxon>
        <taxon>Fungi</taxon>
        <taxon>Dikarya</taxon>
        <taxon>Basidiomycota</taxon>
        <taxon>Agaricomycotina</taxon>
        <taxon>Tremellomycetes</taxon>
        <taxon>Filobasidiales</taxon>
        <taxon>Filobasidiaceae</taxon>
        <taxon>Naganishia</taxon>
    </lineage>
</organism>